<dbReference type="EMBL" id="BBQY01000008">
    <property type="protein sequence ID" value="GBH30912.1"/>
    <property type="molecule type" value="Genomic_DNA"/>
</dbReference>
<dbReference type="Proteomes" id="UP000290975">
    <property type="component" value="Unassembled WGS sequence"/>
</dbReference>
<accession>A0A401J2N9</accession>
<sequence>MNFLRRAIAALLIAAYIVAPAAGQERTATKGGFSLAPHSGKTILVFRPTVRVGAQSTGGMFEPNADWTDQARKNIDDALAKRQQALGNEVISAPVSYGEDAQLVEEYSALFAAVSQSVIQYQFFVGNRLPTKKRDNKADIFEWSLGSGVGALPGAKDADYALFIYNKDAYGSTGRKMLQFAAALGGVGVKSGEHAGYAGLIDLKTGNLLWLNADGAMGGDVREVDGADKRVGQLLEEFPGSAQPKLATAQQ</sequence>
<name>A0A401J2N9_SPHXE</name>
<feature type="chain" id="PRO_5019250688" description="DUF4136 domain-containing protein" evidence="1">
    <location>
        <begin position="22"/>
        <end position="251"/>
    </location>
</feature>
<comment type="caution">
    <text evidence="2">The sequence shown here is derived from an EMBL/GenBank/DDBJ whole genome shotgun (WGS) entry which is preliminary data.</text>
</comment>
<feature type="signal peptide" evidence="1">
    <location>
        <begin position="1"/>
        <end position="21"/>
    </location>
</feature>
<gene>
    <name evidence="2" type="ORF">MBESOW_P2167</name>
</gene>
<dbReference type="RefSeq" id="WP_086486067.1">
    <property type="nucleotide sequence ID" value="NZ_DDNH01000018.1"/>
</dbReference>
<organism evidence="2 3">
    <name type="scientific">Sphingobium xenophagum</name>
    <dbReference type="NCBI Taxonomy" id="121428"/>
    <lineage>
        <taxon>Bacteria</taxon>
        <taxon>Pseudomonadati</taxon>
        <taxon>Pseudomonadota</taxon>
        <taxon>Alphaproteobacteria</taxon>
        <taxon>Sphingomonadales</taxon>
        <taxon>Sphingomonadaceae</taxon>
        <taxon>Sphingobium</taxon>
    </lineage>
</organism>
<dbReference type="AlphaFoldDB" id="A0A401J2N9"/>
<proteinExistence type="predicted"/>
<evidence type="ECO:0008006" key="4">
    <source>
        <dbReference type="Google" id="ProtNLM"/>
    </source>
</evidence>
<protein>
    <recommendedName>
        <fullName evidence="4">DUF4136 domain-containing protein</fullName>
    </recommendedName>
</protein>
<keyword evidence="3" id="KW-1185">Reference proteome</keyword>
<evidence type="ECO:0000313" key="2">
    <source>
        <dbReference type="EMBL" id="GBH30912.1"/>
    </source>
</evidence>
<keyword evidence="1" id="KW-0732">Signal</keyword>
<evidence type="ECO:0000313" key="3">
    <source>
        <dbReference type="Proteomes" id="UP000290975"/>
    </source>
</evidence>
<evidence type="ECO:0000256" key="1">
    <source>
        <dbReference type="SAM" id="SignalP"/>
    </source>
</evidence>
<reference evidence="2 3" key="1">
    <citation type="submission" date="2014-12" db="EMBL/GenBank/DDBJ databases">
        <title>Whole genome sequencing of Sphingobium xenophagum OW59.</title>
        <authorList>
            <person name="Ohta Y."/>
            <person name="Nishi S."/>
            <person name="Hatada Y."/>
        </authorList>
    </citation>
    <scope>NUCLEOTIDE SEQUENCE [LARGE SCALE GENOMIC DNA]</scope>
    <source>
        <strain evidence="2 3">OW59</strain>
    </source>
</reference>